<sequence>MTISSMIQPEKKVHFFQIIEFSVYRFYVLLKEGRGNIGDGRQCFKLKGRGVNLYSKRDFLEYNDIEEGFFDELCHELWIVSNKTPNWDIDRLFAYKNEITENVHNIMEAKTLNDLELYISDSKTANFIFTFLMHFSNTSLNVNHGETPEPTEKEIEKVVHETIEPDSSFHVEILNRFQVLENRVKSLETENKRLETQEKDYIDKIHQLESELKRIDKIDETLEMIHIARKKSLQEISDNTDQKFSDLIEKINGLKENSFNKESIREFLVKLENMETQISDIKSEFVKEDALQTFTMQLEKLNKEVNHISDEHGNELKKIELRFTKIKGERLELRDKMELIEEVTKENFEKIESKLSDEVEQIGKIADEMTHRQQELQTLLQSQIVENKGHVDQTFENLATIIDEVKEKQHDAWIKINELIGKSKDSQGSGSSDSNTKMVIEPTKVESDSSIKYIDVFYAEPDGNGFLTNLSSKKLSYKHVYKINVIDDATADFEFVNDDESTRTLNMNLAVMFDEYMVDNGTKGPSMSLSLYGEAKKVRGLNAWRVSKKAMITRR</sequence>
<feature type="coiled-coil region" evidence="1">
    <location>
        <begin position="170"/>
        <end position="211"/>
    </location>
</feature>
<dbReference type="EMBL" id="JABAIL010000004">
    <property type="protein sequence ID" value="NLR92574.1"/>
    <property type="molecule type" value="Genomic_DNA"/>
</dbReference>
<protein>
    <submittedName>
        <fullName evidence="2">Uncharacterized protein</fullName>
    </submittedName>
</protein>
<reference evidence="2 3" key="1">
    <citation type="submission" date="2020-04" db="EMBL/GenBank/DDBJ databases">
        <title>Flammeovirga sp. SR4, a novel species isolated from seawater.</title>
        <authorList>
            <person name="Wang X."/>
        </authorList>
    </citation>
    <scope>NUCLEOTIDE SEQUENCE [LARGE SCALE GENOMIC DNA]</scope>
    <source>
        <strain evidence="2 3">SR4</strain>
    </source>
</reference>
<comment type="caution">
    <text evidence="2">The sequence shown here is derived from an EMBL/GenBank/DDBJ whole genome shotgun (WGS) entry which is preliminary data.</text>
</comment>
<keyword evidence="3" id="KW-1185">Reference proteome</keyword>
<gene>
    <name evidence="2" type="ORF">HGP29_15255</name>
</gene>
<proteinExistence type="predicted"/>
<keyword evidence="1" id="KW-0175">Coiled coil</keyword>
<feature type="coiled-coil region" evidence="1">
    <location>
        <begin position="264"/>
        <end position="346"/>
    </location>
</feature>
<dbReference type="Proteomes" id="UP000585050">
    <property type="component" value="Unassembled WGS sequence"/>
</dbReference>
<name>A0A7X8SLS8_9BACT</name>
<evidence type="ECO:0000313" key="3">
    <source>
        <dbReference type="Proteomes" id="UP000585050"/>
    </source>
</evidence>
<evidence type="ECO:0000256" key="1">
    <source>
        <dbReference type="SAM" id="Coils"/>
    </source>
</evidence>
<accession>A0A7X8SLS8</accession>
<dbReference type="AlphaFoldDB" id="A0A7X8SLS8"/>
<dbReference type="RefSeq" id="WP_168883282.1">
    <property type="nucleotide sequence ID" value="NZ_JABAIL010000004.1"/>
</dbReference>
<evidence type="ECO:0000313" key="2">
    <source>
        <dbReference type="EMBL" id="NLR92574.1"/>
    </source>
</evidence>
<organism evidence="2 3">
    <name type="scientific">Flammeovirga agarivorans</name>
    <dbReference type="NCBI Taxonomy" id="2726742"/>
    <lineage>
        <taxon>Bacteria</taxon>
        <taxon>Pseudomonadati</taxon>
        <taxon>Bacteroidota</taxon>
        <taxon>Cytophagia</taxon>
        <taxon>Cytophagales</taxon>
        <taxon>Flammeovirgaceae</taxon>
        <taxon>Flammeovirga</taxon>
    </lineage>
</organism>